<protein>
    <submittedName>
        <fullName evidence="1">Uncharacterized protein</fullName>
    </submittedName>
</protein>
<evidence type="ECO:0000313" key="2">
    <source>
        <dbReference type="Proteomes" id="UP001446871"/>
    </source>
</evidence>
<gene>
    <name evidence="1" type="ORF">PG996_007889</name>
</gene>
<evidence type="ECO:0000313" key="1">
    <source>
        <dbReference type="EMBL" id="KAK8063237.1"/>
    </source>
</evidence>
<name>A0ABR1UWF1_9PEZI</name>
<sequence length="105" mass="12096">MYFETGSSGFPDELSEIASGTSVVRCLNFSPGVAHDVEEIIQARHRWKLQEWQDGAELMTKFPGRFTIPTFFNPVSPLPQWIELLMHNLLNYDSARQYAIDEVYL</sequence>
<accession>A0ABR1UWF1</accession>
<reference evidence="1 2" key="1">
    <citation type="submission" date="2023-01" db="EMBL/GenBank/DDBJ databases">
        <title>Analysis of 21 Apiospora genomes using comparative genomics revels a genus with tremendous synthesis potential of carbohydrate active enzymes and secondary metabolites.</title>
        <authorList>
            <person name="Sorensen T."/>
        </authorList>
    </citation>
    <scope>NUCLEOTIDE SEQUENCE [LARGE SCALE GENOMIC DNA]</scope>
    <source>
        <strain evidence="1 2">CBS 83171</strain>
    </source>
</reference>
<dbReference type="Proteomes" id="UP001446871">
    <property type="component" value="Unassembled WGS sequence"/>
</dbReference>
<keyword evidence="2" id="KW-1185">Reference proteome</keyword>
<dbReference type="EMBL" id="JAQQWM010000005">
    <property type="protein sequence ID" value="KAK8063237.1"/>
    <property type="molecule type" value="Genomic_DNA"/>
</dbReference>
<proteinExistence type="predicted"/>
<organism evidence="1 2">
    <name type="scientific">Apiospora saccharicola</name>
    <dbReference type="NCBI Taxonomy" id="335842"/>
    <lineage>
        <taxon>Eukaryota</taxon>
        <taxon>Fungi</taxon>
        <taxon>Dikarya</taxon>
        <taxon>Ascomycota</taxon>
        <taxon>Pezizomycotina</taxon>
        <taxon>Sordariomycetes</taxon>
        <taxon>Xylariomycetidae</taxon>
        <taxon>Amphisphaeriales</taxon>
        <taxon>Apiosporaceae</taxon>
        <taxon>Apiospora</taxon>
    </lineage>
</organism>
<comment type="caution">
    <text evidence="1">The sequence shown here is derived from an EMBL/GenBank/DDBJ whole genome shotgun (WGS) entry which is preliminary data.</text>
</comment>